<dbReference type="RefSeq" id="WP_316427446.1">
    <property type="nucleotide sequence ID" value="NZ_CP130144.1"/>
</dbReference>
<accession>A0AA96WUF3</accession>
<reference evidence="2" key="1">
    <citation type="journal article" date="2023" name="Plants (Basel)">
        <title>Genomic Analysis of Leptolyngbya boryana CZ1 Reveals Efficient Carbon Fixation Modules.</title>
        <authorList>
            <person name="Bai X."/>
            <person name="Wang H."/>
            <person name="Cheng W."/>
            <person name="Wang J."/>
            <person name="Ma M."/>
            <person name="Hu H."/>
            <person name="Song Z."/>
            <person name="Ma H."/>
            <person name="Fan Y."/>
            <person name="Du C."/>
            <person name="Xu J."/>
        </authorList>
    </citation>
    <scope>NUCLEOTIDE SEQUENCE</scope>
    <source>
        <strain evidence="2">CZ1</strain>
    </source>
</reference>
<keyword evidence="1" id="KW-0472">Membrane</keyword>
<sequence length="72" mass="7652">MIACLALIFLGSGLVRGFGVTLLLGVAISMFTAVTCSRTLLLYALTFAGLRKPEWYSPNVPKANQSISETAS</sequence>
<proteinExistence type="predicted"/>
<dbReference type="SUPFAM" id="SSF82866">
    <property type="entry name" value="Multidrug efflux transporter AcrB transmembrane domain"/>
    <property type="match status" value="1"/>
</dbReference>
<evidence type="ECO:0008006" key="3">
    <source>
        <dbReference type="Google" id="ProtNLM"/>
    </source>
</evidence>
<keyword evidence="1" id="KW-0812">Transmembrane</keyword>
<gene>
    <name evidence="2" type="ORF">Q2T42_30900</name>
</gene>
<dbReference type="EMBL" id="CP130144">
    <property type="protein sequence ID" value="WNZ46201.1"/>
    <property type="molecule type" value="Genomic_DNA"/>
</dbReference>
<protein>
    <recommendedName>
        <fullName evidence="3">Protein translocase subunit SecD</fullName>
    </recommendedName>
</protein>
<evidence type="ECO:0000256" key="1">
    <source>
        <dbReference type="SAM" id="Phobius"/>
    </source>
</evidence>
<name>A0AA96WUF3_LEPBY</name>
<reference evidence="2" key="2">
    <citation type="submission" date="2023-07" db="EMBL/GenBank/DDBJ databases">
        <authorList>
            <person name="Bai X.-H."/>
            <person name="Wang H.-H."/>
            <person name="Wang J."/>
            <person name="Ma M.-Y."/>
            <person name="Hu H.-H."/>
            <person name="Song Z.-L."/>
            <person name="Ma H.-G."/>
            <person name="Fan Y."/>
            <person name="Du C.-Y."/>
            <person name="Xu J.-C."/>
        </authorList>
    </citation>
    <scope>NUCLEOTIDE SEQUENCE</scope>
    <source>
        <strain evidence="2">CZ1</strain>
    </source>
</reference>
<organism evidence="2">
    <name type="scientific">Leptolyngbya boryana CZ1</name>
    <dbReference type="NCBI Taxonomy" id="3060204"/>
    <lineage>
        <taxon>Bacteria</taxon>
        <taxon>Bacillati</taxon>
        <taxon>Cyanobacteriota</taxon>
        <taxon>Cyanophyceae</taxon>
        <taxon>Leptolyngbyales</taxon>
        <taxon>Leptolyngbyaceae</taxon>
        <taxon>Leptolyngbya group</taxon>
        <taxon>Leptolyngbya</taxon>
    </lineage>
</organism>
<keyword evidence="1" id="KW-1133">Transmembrane helix</keyword>
<feature type="transmembrane region" description="Helical" evidence="1">
    <location>
        <begin position="27"/>
        <end position="50"/>
    </location>
</feature>
<dbReference type="AlphaFoldDB" id="A0AA96WUF3"/>
<evidence type="ECO:0000313" key="2">
    <source>
        <dbReference type="EMBL" id="WNZ46201.1"/>
    </source>
</evidence>